<evidence type="ECO:0000256" key="1">
    <source>
        <dbReference type="SAM" id="SignalP"/>
    </source>
</evidence>
<accession>A0ABW5E8U1</accession>
<gene>
    <name evidence="2" type="ORF">ACFSKX_06200</name>
</gene>
<proteinExistence type="predicted"/>
<name>A0ABW5E8U1_9GAMM</name>
<reference evidence="3" key="1">
    <citation type="journal article" date="2019" name="Int. J. Syst. Evol. Microbiol.">
        <title>The Global Catalogue of Microorganisms (GCM) 10K type strain sequencing project: providing services to taxonomists for standard genome sequencing and annotation.</title>
        <authorList>
            <consortium name="The Broad Institute Genomics Platform"/>
            <consortium name="The Broad Institute Genome Sequencing Center for Infectious Disease"/>
            <person name="Wu L."/>
            <person name="Ma J."/>
        </authorList>
    </citation>
    <scope>NUCLEOTIDE SEQUENCE [LARGE SCALE GENOMIC DNA]</scope>
    <source>
        <strain evidence="3">KCTC 12848</strain>
    </source>
</reference>
<dbReference type="Proteomes" id="UP001597425">
    <property type="component" value="Unassembled WGS sequence"/>
</dbReference>
<protein>
    <submittedName>
        <fullName evidence="2">Uncharacterized protein</fullName>
    </submittedName>
</protein>
<feature type="chain" id="PRO_5047187655" evidence="1">
    <location>
        <begin position="25"/>
        <end position="108"/>
    </location>
</feature>
<evidence type="ECO:0000313" key="2">
    <source>
        <dbReference type="EMBL" id="MFD2310006.1"/>
    </source>
</evidence>
<dbReference type="RefSeq" id="WP_265719970.1">
    <property type="nucleotide sequence ID" value="NZ_JAPIVK010000001.1"/>
</dbReference>
<organism evidence="2 3">
    <name type="scientific">Microbulbifer halophilus</name>
    <dbReference type="NCBI Taxonomy" id="453963"/>
    <lineage>
        <taxon>Bacteria</taxon>
        <taxon>Pseudomonadati</taxon>
        <taxon>Pseudomonadota</taxon>
        <taxon>Gammaproteobacteria</taxon>
        <taxon>Cellvibrionales</taxon>
        <taxon>Microbulbiferaceae</taxon>
        <taxon>Microbulbifer</taxon>
    </lineage>
</organism>
<keyword evidence="3" id="KW-1185">Reference proteome</keyword>
<evidence type="ECO:0000313" key="3">
    <source>
        <dbReference type="Proteomes" id="UP001597425"/>
    </source>
</evidence>
<feature type="signal peptide" evidence="1">
    <location>
        <begin position="1"/>
        <end position="24"/>
    </location>
</feature>
<dbReference type="EMBL" id="JBHUJD010000006">
    <property type="protein sequence ID" value="MFD2310006.1"/>
    <property type="molecule type" value="Genomic_DNA"/>
</dbReference>
<keyword evidence="1" id="KW-0732">Signal</keyword>
<sequence>MRYGKPIVCVLALANCPLPVTGVAADTTSASASARITLTIPARVQVMRPGGSGRPRLCLGHIPARRYYLVVERGADSGLTGRLEGRDGSYCLPAEITENASGVTVVAQ</sequence>
<comment type="caution">
    <text evidence="2">The sequence shown here is derived from an EMBL/GenBank/DDBJ whole genome shotgun (WGS) entry which is preliminary data.</text>
</comment>